<dbReference type="EMBL" id="JAEPIV010000029">
    <property type="protein sequence ID" value="MBK4722719.1"/>
    <property type="molecule type" value="Genomic_DNA"/>
</dbReference>
<sequence>MTDKTEKADGMSDPDGRQLVKELGTGKVAKALRRPQANVSNWLKRGVPRADRPLVAQLAERHGREIPQGFLPKLPEAGFE</sequence>
<evidence type="ECO:0000313" key="1">
    <source>
        <dbReference type="EMBL" id="MBK4722719.1"/>
    </source>
</evidence>
<proteinExistence type="predicted"/>
<gene>
    <name evidence="1" type="ORF">JJL56_28075</name>
</gene>
<organism evidence="1 2">
    <name type="scientific">Azospirillum aestuarii</name>
    <dbReference type="NCBI Taxonomy" id="2802052"/>
    <lineage>
        <taxon>Bacteria</taxon>
        <taxon>Pseudomonadati</taxon>
        <taxon>Pseudomonadota</taxon>
        <taxon>Alphaproteobacteria</taxon>
        <taxon>Rhodospirillales</taxon>
        <taxon>Azospirillaceae</taxon>
        <taxon>Azospirillum</taxon>
    </lineage>
</organism>
<keyword evidence="2" id="KW-1185">Reference proteome</keyword>
<evidence type="ECO:0008006" key="3">
    <source>
        <dbReference type="Google" id="ProtNLM"/>
    </source>
</evidence>
<dbReference type="RefSeq" id="WP_200487105.1">
    <property type="nucleotide sequence ID" value="NZ_JAEPIV010000029.1"/>
</dbReference>
<comment type="caution">
    <text evidence="1">The sequence shown here is derived from an EMBL/GenBank/DDBJ whole genome shotgun (WGS) entry which is preliminary data.</text>
</comment>
<name>A0ABS1I713_9PROT</name>
<evidence type="ECO:0000313" key="2">
    <source>
        <dbReference type="Proteomes" id="UP000654452"/>
    </source>
</evidence>
<accession>A0ABS1I713</accession>
<protein>
    <recommendedName>
        <fullName evidence="3">Helix-turn-helix domain-containing protein</fullName>
    </recommendedName>
</protein>
<reference evidence="1 2" key="1">
    <citation type="submission" date="2021-01" db="EMBL/GenBank/DDBJ databases">
        <title>Azospirillum sp. YIM DDC1 draft genome.</title>
        <authorList>
            <person name="Wang Y.-X."/>
        </authorList>
    </citation>
    <scope>NUCLEOTIDE SEQUENCE [LARGE SCALE GENOMIC DNA]</scope>
    <source>
        <strain evidence="1 2">YIM DDC1</strain>
    </source>
</reference>
<dbReference type="Proteomes" id="UP000654452">
    <property type="component" value="Unassembled WGS sequence"/>
</dbReference>